<keyword evidence="7" id="KW-0732">Signal</keyword>
<evidence type="ECO:0000256" key="1">
    <source>
        <dbReference type="ARBA" id="ARBA00004571"/>
    </source>
</evidence>
<evidence type="ECO:0000256" key="4">
    <source>
        <dbReference type="ARBA" id="ARBA00022692"/>
    </source>
</evidence>
<accession>A0A4U0ZF84</accession>
<dbReference type="PANTHER" id="PTHR30069">
    <property type="entry name" value="TONB-DEPENDENT OUTER MEMBRANE RECEPTOR"/>
    <property type="match status" value="1"/>
</dbReference>
<dbReference type="EMBL" id="SWCO01000005">
    <property type="protein sequence ID" value="TKB03098.1"/>
    <property type="molecule type" value="Genomic_DNA"/>
</dbReference>
<organism evidence="9 10">
    <name type="scientific">Alteromonas portus</name>
    <dbReference type="NCBI Taxonomy" id="2565549"/>
    <lineage>
        <taxon>Bacteria</taxon>
        <taxon>Pseudomonadati</taxon>
        <taxon>Pseudomonadota</taxon>
        <taxon>Gammaproteobacteria</taxon>
        <taxon>Alteromonadales</taxon>
        <taxon>Alteromonadaceae</taxon>
        <taxon>Alteromonas/Salinimonas group</taxon>
        <taxon>Alteromonas</taxon>
    </lineage>
</organism>
<gene>
    <name evidence="9" type="ORF">E5672_08570</name>
</gene>
<feature type="domain" description="TonB-dependent transporter Oar-like beta-barrel" evidence="8">
    <location>
        <begin position="242"/>
        <end position="321"/>
    </location>
</feature>
<name>A0A4U0ZF84_9ALTE</name>
<feature type="signal peptide" evidence="7">
    <location>
        <begin position="1"/>
        <end position="26"/>
    </location>
</feature>
<dbReference type="RefSeq" id="WP_136781818.1">
    <property type="nucleotide sequence ID" value="NZ_SWCO01000005.1"/>
</dbReference>
<dbReference type="GO" id="GO:0044718">
    <property type="term" value="P:siderophore transmembrane transport"/>
    <property type="evidence" value="ECO:0007669"/>
    <property type="project" value="TreeGrafter"/>
</dbReference>
<dbReference type="InterPro" id="IPR037066">
    <property type="entry name" value="Plug_dom_sf"/>
</dbReference>
<dbReference type="Pfam" id="PF25183">
    <property type="entry name" value="OMP_b-brl_4"/>
    <property type="match status" value="2"/>
</dbReference>
<dbReference type="SUPFAM" id="SSF56935">
    <property type="entry name" value="Porins"/>
    <property type="match status" value="1"/>
</dbReference>
<keyword evidence="9" id="KW-0675">Receptor</keyword>
<dbReference type="Gene3D" id="2.40.170.20">
    <property type="entry name" value="TonB-dependent receptor, beta-barrel domain"/>
    <property type="match status" value="1"/>
</dbReference>
<sequence length="1042" mass="115407">MIKKTSLSRIAMAVALSIGVTATAVAATGQSSAMRGTIVGPQGNPAAGSAITIIHQPSGTVKEVTVNEDGVFSARGLRVGGPYMIIVESDKFQGRVIEDVYLELNDTFELDTALESASSIERVTVTGSRDFFANNGSNSVFGESAISNMPTFNRDIKDIVRSNPLAVVSADGEELSIAGSNPKYNTFTVDGVGVNDTFGLQSNGYPTSRPPVSLDAISQVSVEFTPFTARAGKFGGGNVNVVTKSGTNDFHGTMFYEEVPFSGTAEDTKLYNTEYDVDNEESSYGFTLGGPLIKDKLFFFGSYEKWEEEIDTGFNASAYPSELVTAAENVITALSETYGLEDSIAGAPDADEDEKFLVKLDWNINNHHRADFTYSYQENTAAQNYNDDAEEVHLTSNTWTLAQKNTYYTTHIYSDWTDNLQTEISVSYKEFEQASVTASNWGEINIDTATGTDNGYSIVAGVDENRHANVLENEVWNFAAHATYLAGDIEYKFGAEIENTWNYNLYGRDSLGTWYFDDVEGFANQDISFFEYANAYTNSVDDLAYDVESTVYALYGDATFELFEDFMVTGGLRYEYLTVEDSPQLNDNFANTYGFANTENLDGFDIVLPRLSFNWTLSDKLTLRGGVGRFYGGMPLVWISNAYTSDGVTNDSITFSDLDATSVDFTSVPTEAQSALVQGAGSTNSIDPDFELPSDWRYQIAADYTFDIPNVGDNFAWTTELTYVDRKNAAYWEDLSRVDNGNSTVDGRIIWDNVYDGTEYADNYDIQLTNSDDGGRSILFTTALAKQWDNGFSLNASYTHQDITEVNPGTSSTGESNYQYEVTVNRNDPLLGTAYYETKHRLLVNLGYTHQFFEGYNTNVNLFFERRSGQPFSWVLGSYQDGDLGDQTAFDDSDIYLPYIPSGANDAAVDFESGLSYDEIMAIAEQAGVAGYAGGYVDKYANTQPWVTTMDLAISQEIPGFVEGHKGRIYLNIDNFANLLNDDWGKVYEMTYPQQILFDYDVNEAGQYVYQEAYGGTDTRNYDSFDEEQSTWRIKVGVKYTF</sequence>
<evidence type="ECO:0000256" key="5">
    <source>
        <dbReference type="ARBA" id="ARBA00023136"/>
    </source>
</evidence>
<dbReference type="GO" id="GO:0015344">
    <property type="term" value="F:siderophore uptake transmembrane transporter activity"/>
    <property type="evidence" value="ECO:0007669"/>
    <property type="project" value="TreeGrafter"/>
</dbReference>
<evidence type="ECO:0000256" key="6">
    <source>
        <dbReference type="ARBA" id="ARBA00023237"/>
    </source>
</evidence>
<evidence type="ECO:0000259" key="8">
    <source>
        <dbReference type="Pfam" id="PF25183"/>
    </source>
</evidence>
<dbReference type="InterPro" id="IPR008969">
    <property type="entry name" value="CarboxyPept-like_regulatory"/>
</dbReference>
<dbReference type="OrthoDB" id="9768147at2"/>
<dbReference type="Gene3D" id="2.170.130.10">
    <property type="entry name" value="TonB-dependent receptor, plug domain"/>
    <property type="match status" value="1"/>
</dbReference>
<feature type="chain" id="PRO_5020730701" evidence="7">
    <location>
        <begin position="27"/>
        <end position="1042"/>
    </location>
</feature>
<keyword evidence="5" id="KW-0472">Membrane</keyword>
<evidence type="ECO:0000313" key="9">
    <source>
        <dbReference type="EMBL" id="TKB03098.1"/>
    </source>
</evidence>
<evidence type="ECO:0000256" key="2">
    <source>
        <dbReference type="ARBA" id="ARBA00022448"/>
    </source>
</evidence>
<evidence type="ECO:0000313" key="10">
    <source>
        <dbReference type="Proteomes" id="UP000305471"/>
    </source>
</evidence>
<feature type="domain" description="TonB-dependent transporter Oar-like beta-barrel" evidence="8">
    <location>
        <begin position="344"/>
        <end position="887"/>
    </location>
</feature>
<comment type="subcellular location">
    <subcellularLocation>
        <location evidence="1">Cell outer membrane</location>
        <topology evidence="1">Multi-pass membrane protein</topology>
    </subcellularLocation>
</comment>
<evidence type="ECO:0000256" key="3">
    <source>
        <dbReference type="ARBA" id="ARBA00022452"/>
    </source>
</evidence>
<keyword evidence="10" id="KW-1185">Reference proteome</keyword>
<protein>
    <submittedName>
        <fullName evidence="9">TonB-dependent receptor</fullName>
    </submittedName>
</protein>
<evidence type="ECO:0000256" key="7">
    <source>
        <dbReference type="SAM" id="SignalP"/>
    </source>
</evidence>
<dbReference type="Pfam" id="PF13620">
    <property type="entry name" value="CarboxypepD_reg"/>
    <property type="match status" value="1"/>
</dbReference>
<keyword evidence="3" id="KW-1134">Transmembrane beta strand</keyword>
<dbReference type="GO" id="GO:0009279">
    <property type="term" value="C:cell outer membrane"/>
    <property type="evidence" value="ECO:0007669"/>
    <property type="project" value="UniProtKB-SubCell"/>
</dbReference>
<reference evidence="9 10" key="1">
    <citation type="submission" date="2019-04" db="EMBL/GenBank/DDBJ databases">
        <title>Alteromonas portus sp. nov., an alginate lyase-excreting marine bacterium.</title>
        <authorList>
            <person name="Huang H."/>
            <person name="Mo K."/>
            <person name="Bao S."/>
        </authorList>
    </citation>
    <scope>NUCLEOTIDE SEQUENCE [LARGE SCALE GENOMIC DNA]</scope>
    <source>
        <strain evidence="9 10">HB161718</strain>
    </source>
</reference>
<dbReference type="SUPFAM" id="SSF49464">
    <property type="entry name" value="Carboxypeptidase regulatory domain-like"/>
    <property type="match status" value="1"/>
</dbReference>
<dbReference type="InterPro" id="IPR057601">
    <property type="entry name" value="Oar-like_b-barrel"/>
</dbReference>
<comment type="caution">
    <text evidence="9">The sequence shown here is derived from an EMBL/GenBank/DDBJ whole genome shotgun (WGS) entry which is preliminary data.</text>
</comment>
<proteinExistence type="predicted"/>
<dbReference type="Proteomes" id="UP000305471">
    <property type="component" value="Unassembled WGS sequence"/>
</dbReference>
<dbReference type="AlphaFoldDB" id="A0A4U0ZF84"/>
<keyword evidence="6" id="KW-0998">Cell outer membrane</keyword>
<dbReference type="InterPro" id="IPR036942">
    <property type="entry name" value="Beta-barrel_TonB_sf"/>
</dbReference>
<keyword evidence="4" id="KW-0812">Transmembrane</keyword>
<keyword evidence="2" id="KW-0813">Transport</keyword>
<dbReference type="InterPro" id="IPR039426">
    <property type="entry name" value="TonB-dep_rcpt-like"/>
</dbReference>
<dbReference type="PANTHER" id="PTHR30069:SF46">
    <property type="entry name" value="OAR PROTEIN"/>
    <property type="match status" value="1"/>
</dbReference>